<sequence length="44" mass="5166">MFVSHDRQFVSSIATRVMEIMPNDVVDFRGTYQDYLERQGIKGQ</sequence>
<dbReference type="AlphaFoldDB" id="A0A3B0WKK0"/>
<protein>
    <submittedName>
        <fullName evidence="1">Bis-ABC ATPase YbiT</fullName>
    </submittedName>
</protein>
<dbReference type="EMBL" id="UOFA01000073">
    <property type="protein sequence ID" value="VAW44084.1"/>
    <property type="molecule type" value="Genomic_DNA"/>
</dbReference>
<dbReference type="InterPro" id="IPR027417">
    <property type="entry name" value="P-loop_NTPase"/>
</dbReference>
<evidence type="ECO:0000313" key="1">
    <source>
        <dbReference type="EMBL" id="VAW44084.1"/>
    </source>
</evidence>
<dbReference type="Gene3D" id="3.40.50.300">
    <property type="entry name" value="P-loop containing nucleotide triphosphate hydrolases"/>
    <property type="match status" value="1"/>
</dbReference>
<accession>A0A3B0WKK0</accession>
<organism evidence="1">
    <name type="scientific">hydrothermal vent metagenome</name>
    <dbReference type="NCBI Taxonomy" id="652676"/>
    <lineage>
        <taxon>unclassified sequences</taxon>
        <taxon>metagenomes</taxon>
        <taxon>ecological metagenomes</taxon>
    </lineage>
</organism>
<gene>
    <name evidence="1" type="ORF">MNBD_GAMMA02-787</name>
</gene>
<reference evidence="1" key="1">
    <citation type="submission" date="2018-06" db="EMBL/GenBank/DDBJ databases">
        <authorList>
            <person name="Zhirakovskaya E."/>
        </authorList>
    </citation>
    <scope>NUCLEOTIDE SEQUENCE</scope>
</reference>
<proteinExistence type="predicted"/>
<name>A0A3B0WKK0_9ZZZZ</name>